<keyword evidence="3" id="KW-1185">Reference proteome</keyword>
<proteinExistence type="predicted"/>
<evidence type="ECO:0000313" key="3">
    <source>
        <dbReference type="Proteomes" id="UP000052232"/>
    </source>
</evidence>
<evidence type="ECO:0000313" key="2">
    <source>
        <dbReference type="EMBL" id="KMS57554.1"/>
    </source>
</evidence>
<dbReference type="RefSeq" id="WP_066605043.1">
    <property type="nucleotide sequence ID" value="NZ_KQ130434.1"/>
</dbReference>
<comment type="caution">
    <text evidence="2">The sequence shown here is derived from an EMBL/GenBank/DDBJ whole genome shotgun (WGS) entry which is preliminary data.</text>
</comment>
<evidence type="ECO:0000256" key="1">
    <source>
        <dbReference type="SAM" id="Phobius"/>
    </source>
</evidence>
<keyword evidence="1" id="KW-0812">Transmembrane</keyword>
<name>A0A0J7Y194_9SPHN</name>
<reference evidence="2 3" key="1">
    <citation type="journal article" date="2015" name="G3 (Bethesda)">
        <title>Insights into Ongoing Evolution of the Hexachlorocyclohexane Catabolic Pathway from Comparative Genomics of Ten Sphingomonadaceae Strains.</title>
        <authorList>
            <person name="Pearce S.L."/>
            <person name="Oakeshott J.G."/>
            <person name="Pandey G."/>
        </authorList>
    </citation>
    <scope>NUCLEOTIDE SEQUENCE [LARGE SCALE GENOMIC DNA]</scope>
    <source>
        <strain evidence="2 3">LL01</strain>
    </source>
</reference>
<feature type="transmembrane region" description="Helical" evidence="1">
    <location>
        <begin position="7"/>
        <end position="30"/>
    </location>
</feature>
<sequence length="140" mass="15064">MATSRSVTIIGIILLLWGLMGIAVFTMQYTMDLDALARTDPAGARAFALMPAWVWIVYAIAVATGTLGAIALLLHKAIAAFLFLISLVCVIAQFGYTFLGTNLLAEKGWAVTIPFPALIFAVALFAWLYARSLVAKGILR</sequence>
<dbReference type="STRING" id="1420583.V473_04870"/>
<keyword evidence="2" id="KW-0813">Transport</keyword>
<keyword evidence="1" id="KW-1133">Transmembrane helix</keyword>
<protein>
    <submittedName>
        <fullName evidence="2">Sugar transporter</fullName>
    </submittedName>
</protein>
<feature type="transmembrane region" description="Helical" evidence="1">
    <location>
        <begin position="111"/>
        <end position="130"/>
    </location>
</feature>
<keyword evidence="2" id="KW-0762">Sugar transport</keyword>
<organism evidence="2 3">
    <name type="scientific">Sphingobium cupriresistens LL01</name>
    <dbReference type="NCBI Taxonomy" id="1420583"/>
    <lineage>
        <taxon>Bacteria</taxon>
        <taxon>Pseudomonadati</taxon>
        <taxon>Pseudomonadota</taxon>
        <taxon>Alphaproteobacteria</taxon>
        <taxon>Sphingomonadales</taxon>
        <taxon>Sphingomonadaceae</taxon>
        <taxon>Sphingobium</taxon>
    </lineage>
</organism>
<dbReference type="AlphaFoldDB" id="A0A0J7Y194"/>
<keyword evidence="1" id="KW-0472">Membrane</keyword>
<dbReference type="PATRIC" id="fig|1420583.3.peg.981"/>
<feature type="transmembrane region" description="Helical" evidence="1">
    <location>
        <begin position="50"/>
        <end position="74"/>
    </location>
</feature>
<feature type="transmembrane region" description="Helical" evidence="1">
    <location>
        <begin position="81"/>
        <end position="99"/>
    </location>
</feature>
<accession>A0A0J7Y194</accession>
<gene>
    <name evidence="2" type="ORF">V473_04870</name>
</gene>
<dbReference type="Proteomes" id="UP000052232">
    <property type="component" value="Unassembled WGS sequence"/>
</dbReference>
<dbReference type="EMBL" id="JACT01000001">
    <property type="protein sequence ID" value="KMS57554.1"/>
    <property type="molecule type" value="Genomic_DNA"/>
</dbReference>